<sequence>MHDLEQIKTYIKPILEKYGIRKAGIFGSAARRESVIHDLDLLVKIERKISLLEFIRIKHELEDVLGMKVDLVEYSAIKPALRDEILKSEVAVY</sequence>
<dbReference type="AlphaFoldDB" id="A0A345UHU4"/>
<organism evidence="2 3">
    <name type="scientific">Cyclonatronum proteinivorum</name>
    <dbReference type="NCBI Taxonomy" id="1457365"/>
    <lineage>
        <taxon>Bacteria</taxon>
        <taxon>Pseudomonadati</taxon>
        <taxon>Balneolota</taxon>
        <taxon>Balneolia</taxon>
        <taxon>Balneolales</taxon>
        <taxon>Cyclonatronaceae</taxon>
        <taxon>Cyclonatronum</taxon>
    </lineage>
</organism>
<dbReference type="KEGG" id="cprv:CYPRO_0763"/>
<keyword evidence="3" id="KW-1185">Reference proteome</keyword>
<dbReference type="EMBL" id="CP027806">
    <property type="protein sequence ID" value="AXJ00046.1"/>
    <property type="molecule type" value="Genomic_DNA"/>
</dbReference>
<dbReference type="CDD" id="cd05403">
    <property type="entry name" value="NT_KNTase_like"/>
    <property type="match status" value="1"/>
</dbReference>
<dbReference type="PANTHER" id="PTHR43852:SF2">
    <property type="entry name" value="PROTEIN ADENYLYLTRANSFERASE MNTA"/>
    <property type="match status" value="1"/>
</dbReference>
<protein>
    <recommendedName>
        <fullName evidence="1">Polymerase beta nucleotidyltransferase domain-containing protein</fullName>
    </recommendedName>
</protein>
<gene>
    <name evidence="2" type="ORF">CYPRO_0763</name>
</gene>
<name>A0A345UHU4_9BACT</name>
<dbReference type="InterPro" id="IPR052930">
    <property type="entry name" value="TA_antitoxin_MntA"/>
</dbReference>
<feature type="domain" description="Polymerase beta nucleotidyltransferase" evidence="1">
    <location>
        <begin position="11"/>
        <end position="93"/>
    </location>
</feature>
<dbReference type="InterPro" id="IPR041633">
    <property type="entry name" value="Polbeta"/>
</dbReference>
<dbReference type="PANTHER" id="PTHR43852">
    <property type="entry name" value="NUCLEOTIDYLTRANSFERASE"/>
    <property type="match status" value="1"/>
</dbReference>
<accession>A0A345UHU4</accession>
<dbReference type="RefSeq" id="WP_114983355.1">
    <property type="nucleotide sequence ID" value="NZ_CP027806.1"/>
</dbReference>
<dbReference type="Pfam" id="PF18765">
    <property type="entry name" value="Polbeta"/>
    <property type="match status" value="1"/>
</dbReference>
<dbReference type="Gene3D" id="3.30.460.10">
    <property type="entry name" value="Beta Polymerase, domain 2"/>
    <property type="match status" value="1"/>
</dbReference>
<dbReference type="OrthoDB" id="9809668at2"/>
<dbReference type="InterPro" id="IPR043519">
    <property type="entry name" value="NT_sf"/>
</dbReference>
<evidence type="ECO:0000313" key="2">
    <source>
        <dbReference type="EMBL" id="AXJ00046.1"/>
    </source>
</evidence>
<proteinExistence type="predicted"/>
<dbReference type="Proteomes" id="UP000254808">
    <property type="component" value="Chromosome"/>
</dbReference>
<evidence type="ECO:0000313" key="3">
    <source>
        <dbReference type="Proteomes" id="UP000254808"/>
    </source>
</evidence>
<evidence type="ECO:0000259" key="1">
    <source>
        <dbReference type="Pfam" id="PF18765"/>
    </source>
</evidence>
<reference evidence="2 3" key="1">
    <citation type="submission" date="2018-03" db="EMBL/GenBank/DDBJ databases">
        <title>Phenotypic and genomic properties of Cyclonatronum proteinivorum gen. nov., sp. nov., a haloalkaliphilic bacteroidete from soda lakes possessing Na+-translocating rhodopsin.</title>
        <authorList>
            <person name="Toshchakov S.V."/>
            <person name="Korzhenkov A."/>
            <person name="Samarov N.I."/>
            <person name="Kublanov I.V."/>
            <person name="Muntyan M.S."/>
            <person name="Sorokin D.Y."/>
        </authorList>
    </citation>
    <scope>NUCLEOTIDE SEQUENCE [LARGE SCALE GENOMIC DNA]</scope>
    <source>
        <strain evidence="2 3">Omega</strain>
    </source>
</reference>
<dbReference type="SUPFAM" id="SSF81301">
    <property type="entry name" value="Nucleotidyltransferase"/>
    <property type="match status" value="1"/>
</dbReference>